<organism evidence="2 3">
    <name type="scientific">Staphylococcus microti</name>
    <dbReference type="NCBI Taxonomy" id="569857"/>
    <lineage>
        <taxon>Bacteria</taxon>
        <taxon>Bacillati</taxon>
        <taxon>Bacillota</taxon>
        <taxon>Bacilli</taxon>
        <taxon>Bacillales</taxon>
        <taxon>Staphylococcaceae</taxon>
        <taxon>Staphylococcus</taxon>
    </lineage>
</organism>
<dbReference type="RefSeq" id="WP_052502916.1">
    <property type="nucleotide sequence ID" value="NZ_JXWY01000175.1"/>
</dbReference>
<accession>A0A380GV46</accession>
<dbReference type="Proteomes" id="UP000254100">
    <property type="component" value="Unassembled WGS sequence"/>
</dbReference>
<keyword evidence="1" id="KW-0812">Transmembrane</keyword>
<feature type="transmembrane region" description="Helical" evidence="1">
    <location>
        <begin position="102"/>
        <end position="125"/>
    </location>
</feature>
<proteinExistence type="predicted"/>
<dbReference type="OrthoDB" id="9971214at2"/>
<dbReference type="EMBL" id="UHDT01000001">
    <property type="protein sequence ID" value="SUM57633.1"/>
    <property type="molecule type" value="Genomic_DNA"/>
</dbReference>
<evidence type="ECO:0000256" key="1">
    <source>
        <dbReference type="SAM" id="Phobius"/>
    </source>
</evidence>
<dbReference type="AlphaFoldDB" id="A0A380GV46"/>
<sequence>MNKSLAKIYCIKAMYCLIAAFANILTIIKTQNFAVAMLGVFLYFSPIAIENYAKSTHGKITIILRRIGYILPTLFLFFNSLLAILVIHFQRFSMIINQHWYIISYFIVSMILVSVCIIDIFLYIFSTRKQ</sequence>
<keyword evidence="1" id="KW-0472">Membrane</keyword>
<gene>
    <name evidence="2" type="ORF">NCTC13832_01317</name>
</gene>
<evidence type="ECO:0000313" key="2">
    <source>
        <dbReference type="EMBL" id="SUM57633.1"/>
    </source>
</evidence>
<protein>
    <submittedName>
        <fullName evidence="2">Uncharacterized protein</fullName>
    </submittedName>
</protein>
<feature type="transmembrane region" description="Helical" evidence="1">
    <location>
        <begin position="69"/>
        <end position="90"/>
    </location>
</feature>
<feature type="transmembrane region" description="Helical" evidence="1">
    <location>
        <begin position="33"/>
        <end position="49"/>
    </location>
</feature>
<name>A0A380GV46_9STAP</name>
<reference evidence="2 3" key="1">
    <citation type="submission" date="2018-06" db="EMBL/GenBank/DDBJ databases">
        <authorList>
            <consortium name="Pathogen Informatics"/>
            <person name="Doyle S."/>
        </authorList>
    </citation>
    <scope>NUCLEOTIDE SEQUENCE [LARGE SCALE GENOMIC DNA]</scope>
    <source>
        <strain evidence="2 3">NCTC13832</strain>
    </source>
</reference>
<evidence type="ECO:0000313" key="3">
    <source>
        <dbReference type="Proteomes" id="UP000254100"/>
    </source>
</evidence>
<feature type="transmembrane region" description="Helical" evidence="1">
    <location>
        <begin position="9"/>
        <end position="27"/>
    </location>
</feature>
<keyword evidence="1" id="KW-1133">Transmembrane helix</keyword>